<dbReference type="InterPro" id="IPR011663">
    <property type="entry name" value="UTRA"/>
</dbReference>
<feature type="domain" description="HTH gntR-type" evidence="4">
    <location>
        <begin position="25"/>
        <end position="93"/>
    </location>
</feature>
<dbReference type="SUPFAM" id="SSF46785">
    <property type="entry name" value="Winged helix' DNA-binding domain"/>
    <property type="match status" value="1"/>
</dbReference>
<proteinExistence type="predicted"/>
<evidence type="ECO:0000256" key="1">
    <source>
        <dbReference type="ARBA" id="ARBA00023015"/>
    </source>
</evidence>
<dbReference type="PROSITE" id="PS50949">
    <property type="entry name" value="HTH_GNTR"/>
    <property type="match status" value="1"/>
</dbReference>
<protein>
    <submittedName>
        <fullName evidence="6">GntR family transcriptional regulator</fullName>
    </submittedName>
</protein>
<dbReference type="SUPFAM" id="SSF64288">
    <property type="entry name" value="Chorismate lyase-like"/>
    <property type="match status" value="1"/>
</dbReference>
<keyword evidence="1" id="KW-0805">Transcription regulation</keyword>
<dbReference type="PANTHER" id="PTHR44846:SF1">
    <property type="entry name" value="MANNOSYL-D-GLYCERATE TRANSPORT_METABOLISM SYSTEM REPRESSOR MNGR-RELATED"/>
    <property type="match status" value="1"/>
</dbReference>
<dbReference type="InterPro" id="IPR000524">
    <property type="entry name" value="Tscrpt_reg_HTH_GntR"/>
</dbReference>
<dbReference type="EMBL" id="AHYV01000036">
    <property type="protein sequence ID" value="EOT41751.1"/>
    <property type="molecule type" value="Genomic_DNA"/>
</dbReference>
<evidence type="ECO:0000313" key="8">
    <source>
        <dbReference type="Proteomes" id="UP000014107"/>
    </source>
</evidence>
<keyword evidence="2" id="KW-0238">DNA-binding</keyword>
<evidence type="ECO:0000256" key="3">
    <source>
        <dbReference type="ARBA" id="ARBA00023163"/>
    </source>
</evidence>
<gene>
    <name evidence="6" type="ORF">I570_03479</name>
    <name evidence="5" type="ORF">OMU_03478</name>
</gene>
<dbReference type="InterPro" id="IPR028978">
    <property type="entry name" value="Chorismate_lyase_/UTRA_dom_sf"/>
</dbReference>
<dbReference type="GO" id="GO:0045892">
    <property type="term" value="P:negative regulation of DNA-templated transcription"/>
    <property type="evidence" value="ECO:0007669"/>
    <property type="project" value="TreeGrafter"/>
</dbReference>
<dbReference type="PRINTS" id="PR00035">
    <property type="entry name" value="HTHGNTR"/>
</dbReference>
<dbReference type="AlphaFoldDB" id="A0AAV3IVU5"/>
<dbReference type="EMBL" id="ASWL01000006">
    <property type="protein sequence ID" value="EOU17460.1"/>
    <property type="molecule type" value="Genomic_DNA"/>
</dbReference>
<dbReference type="PANTHER" id="PTHR44846">
    <property type="entry name" value="MANNOSYL-D-GLYCERATE TRANSPORT/METABOLISM SYSTEM REPRESSOR MNGR-RELATED"/>
    <property type="match status" value="1"/>
</dbReference>
<dbReference type="FunFam" id="1.10.10.10:FF:000079">
    <property type="entry name" value="GntR family transcriptional regulator"/>
    <property type="match status" value="1"/>
</dbReference>
<dbReference type="Gene3D" id="1.10.10.10">
    <property type="entry name" value="Winged helix-like DNA-binding domain superfamily/Winged helix DNA-binding domain"/>
    <property type="match status" value="1"/>
</dbReference>
<dbReference type="Proteomes" id="UP000014104">
    <property type="component" value="Unassembled WGS sequence"/>
</dbReference>
<sequence>MYIRYIPVIIRIDNLNGVMAMANQVPVYIQIHDQLKHEIENGVWKVGARLPSERELSLRFGVSRMTLRQAIQTLSDEGILERKIGSGTYVASRKVQEKMTGTTSFTDIMESQGKIPSSKTISFFHSRASSSEAEKLGLEKGEQVLRMERIRYADDLPICFEVASIPAKLIEGFSKEEITESFYHSLQEKGFEIGRANQTVSATLASEQIAEYLAVKRGDAILRLRQISYLADGEPFEYVRTQYVGSRFEFYLEK</sequence>
<dbReference type="CDD" id="cd07377">
    <property type="entry name" value="WHTH_GntR"/>
    <property type="match status" value="1"/>
</dbReference>
<evidence type="ECO:0000256" key="2">
    <source>
        <dbReference type="ARBA" id="ARBA00023125"/>
    </source>
</evidence>
<accession>A0AAV3IVU5</accession>
<dbReference type="Pfam" id="PF00392">
    <property type="entry name" value="GntR"/>
    <property type="match status" value="1"/>
</dbReference>
<dbReference type="Proteomes" id="UP000014107">
    <property type="component" value="Unassembled WGS sequence"/>
</dbReference>
<dbReference type="Gene3D" id="3.40.1410.10">
    <property type="entry name" value="Chorismate lyase-like"/>
    <property type="match status" value="1"/>
</dbReference>
<dbReference type="InterPro" id="IPR036388">
    <property type="entry name" value="WH-like_DNA-bd_sf"/>
</dbReference>
<dbReference type="SMART" id="SM00866">
    <property type="entry name" value="UTRA"/>
    <property type="match status" value="1"/>
</dbReference>
<evidence type="ECO:0000313" key="5">
    <source>
        <dbReference type="EMBL" id="EOT41751.1"/>
    </source>
</evidence>
<keyword evidence="3" id="KW-0804">Transcription</keyword>
<comment type="caution">
    <text evidence="6">The sequence shown here is derived from an EMBL/GenBank/DDBJ whole genome shotgun (WGS) entry which is preliminary data.</text>
</comment>
<dbReference type="InterPro" id="IPR050679">
    <property type="entry name" value="Bact_HTH_transcr_reg"/>
</dbReference>
<evidence type="ECO:0000259" key="4">
    <source>
        <dbReference type="PROSITE" id="PS50949"/>
    </source>
</evidence>
<dbReference type="GO" id="GO:0003677">
    <property type="term" value="F:DNA binding"/>
    <property type="evidence" value="ECO:0007669"/>
    <property type="project" value="UniProtKB-KW"/>
</dbReference>
<dbReference type="SMART" id="SM00345">
    <property type="entry name" value="HTH_GNTR"/>
    <property type="match status" value="1"/>
</dbReference>
<evidence type="ECO:0000313" key="7">
    <source>
        <dbReference type="Proteomes" id="UP000014104"/>
    </source>
</evidence>
<name>A0AAV3IVU5_ENTAV</name>
<organism evidence="6 8">
    <name type="scientific">Enterococcus avium ATCC 14025</name>
    <dbReference type="NCBI Taxonomy" id="1140002"/>
    <lineage>
        <taxon>Bacteria</taxon>
        <taxon>Bacillati</taxon>
        <taxon>Bacillota</taxon>
        <taxon>Bacilli</taxon>
        <taxon>Lactobacillales</taxon>
        <taxon>Enterococcaceae</taxon>
        <taxon>Enterococcus</taxon>
    </lineage>
</organism>
<dbReference type="InterPro" id="IPR036390">
    <property type="entry name" value="WH_DNA-bd_sf"/>
</dbReference>
<keyword evidence="7" id="KW-1185">Reference proteome</keyword>
<reference evidence="6 8" key="2">
    <citation type="submission" date="2013-03" db="EMBL/GenBank/DDBJ databases">
        <title>The Genome Sequence of Enterococcus avium ATCC_14025 (PacBio/Illumina hybrid assembly).</title>
        <authorList>
            <consortium name="The Broad Institute Genomics Platform"/>
            <consortium name="The Broad Institute Genome Sequencing Center for Infectious Disease"/>
            <person name="Earl A."/>
            <person name="Russ C."/>
            <person name="Gilmore M."/>
            <person name="Surin D."/>
            <person name="Walker B."/>
            <person name="Young S."/>
            <person name="Zeng Q."/>
            <person name="Gargeya S."/>
            <person name="Fitzgerald M."/>
            <person name="Haas B."/>
            <person name="Abouelleil A."/>
            <person name="Allen A.W."/>
            <person name="Alvarado L."/>
            <person name="Arachchi H.M."/>
            <person name="Berlin A.M."/>
            <person name="Chapman S.B."/>
            <person name="Gainer-Dewar J."/>
            <person name="Goldberg J."/>
            <person name="Griggs A."/>
            <person name="Gujja S."/>
            <person name="Hansen M."/>
            <person name="Howarth C."/>
            <person name="Imamovic A."/>
            <person name="Ireland A."/>
            <person name="Larimer J."/>
            <person name="McCowan C."/>
            <person name="Murphy C."/>
            <person name="Pearson M."/>
            <person name="Poon T.W."/>
            <person name="Priest M."/>
            <person name="Roberts A."/>
            <person name="Saif S."/>
            <person name="Shea T."/>
            <person name="Sisk P."/>
            <person name="Sykes S."/>
            <person name="Wortman J."/>
            <person name="Nusbaum C."/>
            <person name="Birren B."/>
        </authorList>
    </citation>
    <scope>NUCLEOTIDE SEQUENCE [LARGE SCALE GENOMIC DNA]</scope>
    <source>
        <strain evidence="6 8">ATCC 14025</strain>
    </source>
</reference>
<evidence type="ECO:0000313" key="6">
    <source>
        <dbReference type="EMBL" id="EOU17460.1"/>
    </source>
</evidence>
<dbReference type="GO" id="GO:0003700">
    <property type="term" value="F:DNA-binding transcription factor activity"/>
    <property type="evidence" value="ECO:0007669"/>
    <property type="project" value="InterPro"/>
</dbReference>
<reference evidence="5 7" key="1">
    <citation type="submission" date="2013-03" db="EMBL/GenBank/DDBJ databases">
        <title>The Genome Sequence of Enterococcus avium ATCC_14025 (Illumina only assembly).</title>
        <authorList>
            <consortium name="The Broad Institute Genomics Platform"/>
            <consortium name="The Broad Institute Genome Sequencing Center for Infectious Disease"/>
            <person name="Earl A."/>
            <person name="Russ C."/>
            <person name="Gilmore M."/>
            <person name="Surin D."/>
            <person name="Walker B."/>
            <person name="Young S."/>
            <person name="Zeng Q."/>
            <person name="Gargeya S."/>
            <person name="Fitzgerald M."/>
            <person name="Haas B."/>
            <person name="Abouelleil A."/>
            <person name="Allen A.W."/>
            <person name="Alvarado L."/>
            <person name="Arachchi H.M."/>
            <person name="Berlin A.M."/>
            <person name="Chapman S.B."/>
            <person name="Gainer-Dewar J."/>
            <person name="Goldberg J."/>
            <person name="Griggs A."/>
            <person name="Gujja S."/>
            <person name="Hansen M."/>
            <person name="Howarth C."/>
            <person name="Imamovic A."/>
            <person name="Ireland A."/>
            <person name="Larimer J."/>
            <person name="McCowan C."/>
            <person name="Murphy C."/>
            <person name="Pearson M."/>
            <person name="Poon T.W."/>
            <person name="Priest M."/>
            <person name="Roberts A."/>
            <person name="Saif S."/>
            <person name="Shea T."/>
            <person name="Sisk P."/>
            <person name="Sykes S."/>
            <person name="Wortman J."/>
            <person name="Nusbaum C."/>
            <person name="Birren B."/>
        </authorList>
    </citation>
    <scope>NUCLEOTIDE SEQUENCE [LARGE SCALE GENOMIC DNA]</scope>
    <source>
        <strain evidence="5 7">ATCC 14025</strain>
    </source>
</reference>
<dbReference type="Pfam" id="PF07702">
    <property type="entry name" value="UTRA"/>
    <property type="match status" value="1"/>
</dbReference>